<dbReference type="SUPFAM" id="SSF53448">
    <property type="entry name" value="Nucleotide-diphospho-sugar transferases"/>
    <property type="match status" value="1"/>
</dbReference>
<proteinExistence type="predicted"/>
<dbReference type="Proteomes" id="UP000177382">
    <property type="component" value="Unassembled WGS sequence"/>
</dbReference>
<dbReference type="GO" id="GO:0006487">
    <property type="term" value="P:protein N-linked glycosylation"/>
    <property type="evidence" value="ECO:0007669"/>
    <property type="project" value="TreeGrafter"/>
</dbReference>
<reference evidence="2 3" key="1">
    <citation type="journal article" date="2016" name="Nat. Commun.">
        <title>Thousands of microbial genomes shed light on interconnected biogeochemical processes in an aquifer system.</title>
        <authorList>
            <person name="Anantharaman K."/>
            <person name="Brown C.T."/>
            <person name="Hug L.A."/>
            <person name="Sharon I."/>
            <person name="Castelle C.J."/>
            <person name="Probst A.J."/>
            <person name="Thomas B.C."/>
            <person name="Singh A."/>
            <person name="Wilkins M.J."/>
            <person name="Karaoz U."/>
            <person name="Brodie E.L."/>
            <person name="Williams K.H."/>
            <person name="Hubbard S.S."/>
            <person name="Banfield J.F."/>
        </authorList>
    </citation>
    <scope>NUCLEOTIDE SEQUENCE [LARGE SCALE GENOMIC DNA]</scope>
</reference>
<dbReference type="STRING" id="1802485.A2V97_00935"/>
<accession>A0A1F7XKL8</accession>
<dbReference type="PANTHER" id="PTHR10859">
    <property type="entry name" value="GLYCOSYL TRANSFERASE"/>
    <property type="match status" value="1"/>
</dbReference>
<evidence type="ECO:0000313" key="2">
    <source>
        <dbReference type="EMBL" id="OGM15594.1"/>
    </source>
</evidence>
<dbReference type="PANTHER" id="PTHR10859:SF91">
    <property type="entry name" value="DOLICHYL-PHOSPHATE BETA-GLUCOSYLTRANSFERASE"/>
    <property type="match status" value="1"/>
</dbReference>
<name>A0A1F7XKL8_9BACT</name>
<gene>
    <name evidence="2" type="ORF">A2V97_00935</name>
</gene>
<sequence length="250" mass="27932">MNNDSGRLHSLSIIVPAYRAEEFIVPSLVKIENVMRGLAESYELICVVDGGVDKTYALAANLAKKSRTIKVAGYSQNRGKGYAVRYGMKLAKGEILGFIDAGLEIDPKSLKNLIEIQKKENADIVVGSKRHPDSIVQYPVLRQIISDVYYYLVKLLFNPKLSDTQAGIKIFKRGVIKKILPGLHIDGFAFDIEMLTQAKNSGFNEIYEAPINVSMVNSEKSSTIDSWSKLLLASLRMFYDTVGLFFRLSR</sequence>
<protein>
    <recommendedName>
        <fullName evidence="1">Glycosyltransferase 2-like domain-containing protein</fullName>
    </recommendedName>
</protein>
<dbReference type="Pfam" id="PF00535">
    <property type="entry name" value="Glycos_transf_2"/>
    <property type="match status" value="1"/>
</dbReference>
<comment type="caution">
    <text evidence="2">The sequence shown here is derived from an EMBL/GenBank/DDBJ whole genome shotgun (WGS) entry which is preliminary data.</text>
</comment>
<dbReference type="AlphaFoldDB" id="A0A1F7XKL8"/>
<dbReference type="InterPro" id="IPR001173">
    <property type="entry name" value="Glyco_trans_2-like"/>
</dbReference>
<feature type="domain" description="Glycosyltransferase 2-like" evidence="1">
    <location>
        <begin position="12"/>
        <end position="179"/>
    </location>
</feature>
<dbReference type="InterPro" id="IPR029044">
    <property type="entry name" value="Nucleotide-diphossugar_trans"/>
</dbReference>
<evidence type="ECO:0000259" key="1">
    <source>
        <dbReference type="Pfam" id="PF00535"/>
    </source>
</evidence>
<organism evidence="2 3">
    <name type="scientific">Candidatus Woesebacteria bacterium RBG_16_42_24</name>
    <dbReference type="NCBI Taxonomy" id="1802485"/>
    <lineage>
        <taxon>Bacteria</taxon>
        <taxon>Candidatus Woeseibacteriota</taxon>
    </lineage>
</organism>
<evidence type="ECO:0000313" key="3">
    <source>
        <dbReference type="Proteomes" id="UP000177382"/>
    </source>
</evidence>
<dbReference type="Gene3D" id="3.90.550.10">
    <property type="entry name" value="Spore Coat Polysaccharide Biosynthesis Protein SpsA, Chain A"/>
    <property type="match status" value="1"/>
</dbReference>
<dbReference type="EMBL" id="MGFX01000002">
    <property type="protein sequence ID" value="OGM15594.1"/>
    <property type="molecule type" value="Genomic_DNA"/>
</dbReference>